<dbReference type="EMBL" id="CBUL010000131">
    <property type="protein sequence ID" value="CDI60777.1"/>
    <property type="molecule type" value="Genomic_DNA"/>
</dbReference>
<accession>U6F9Y3</accession>
<keyword evidence="2" id="KW-0540">Nuclease</keyword>
<comment type="caution">
    <text evidence="5">The sequence shown here is derived from an EMBL/GenBank/DDBJ whole genome shotgun (WGS) entry which is preliminary data.</text>
</comment>
<dbReference type="AlphaFoldDB" id="U6F9Y3"/>
<feature type="domain" description="VRR-NUC" evidence="4">
    <location>
        <begin position="1"/>
        <end position="96"/>
    </location>
</feature>
<dbReference type="SMART" id="SM00990">
    <property type="entry name" value="VRR_NUC"/>
    <property type="match status" value="1"/>
</dbReference>
<gene>
    <name evidence="5" type="ORF">LHCIRMBIA104_00465</name>
</gene>
<evidence type="ECO:0000313" key="5">
    <source>
        <dbReference type="EMBL" id="CDI60777.1"/>
    </source>
</evidence>
<evidence type="ECO:0000256" key="3">
    <source>
        <dbReference type="ARBA" id="ARBA00022801"/>
    </source>
</evidence>
<sequence length="113" mass="12800">MESEHNIQKEIQVALSRKGYKVFRANVGSVHTSDGRFFKTGLPSGFFDLFGFRPEDGKIFFIEVKNETGKARPDQIRFHEMLQDNYIIHGLCRSAVEAVAVVDEKLIGYGFNG</sequence>
<dbReference type="Pfam" id="PF08774">
    <property type="entry name" value="VRR_NUC"/>
    <property type="match status" value="1"/>
</dbReference>
<keyword evidence="3" id="KW-0378">Hydrolase</keyword>
<organism evidence="5">
    <name type="scientific">Lactobacillus helveticus CIRM-BIA 104</name>
    <dbReference type="NCBI Taxonomy" id="1226333"/>
    <lineage>
        <taxon>Bacteria</taxon>
        <taxon>Bacillati</taxon>
        <taxon>Bacillota</taxon>
        <taxon>Bacilli</taxon>
        <taxon>Lactobacillales</taxon>
        <taxon>Lactobacillaceae</taxon>
        <taxon>Lactobacillus</taxon>
    </lineage>
</organism>
<dbReference type="InterPro" id="IPR011856">
    <property type="entry name" value="tRNA_endonuc-like_dom_sf"/>
</dbReference>
<dbReference type="GO" id="GO:0016788">
    <property type="term" value="F:hydrolase activity, acting on ester bonds"/>
    <property type="evidence" value="ECO:0007669"/>
    <property type="project" value="InterPro"/>
</dbReference>
<evidence type="ECO:0000256" key="2">
    <source>
        <dbReference type="ARBA" id="ARBA00022722"/>
    </source>
</evidence>
<protein>
    <recommendedName>
        <fullName evidence="4">VRR-NUC domain-containing protein</fullName>
    </recommendedName>
</protein>
<reference evidence="5" key="1">
    <citation type="submission" date="2013-09" db="EMBL/GenBank/DDBJ databases">
        <title>Draft Genome Sequence of five Lactobacillus helveticus strains CIRM-BIA 101T, 103, 104, 951 and 953 isolated from milk product.</title>
        <authorList>
            <person name="Valence F."/>
            <person name="Chuat V."/>
            <person name="Ma L."/>
            <person name="Creno S."/>
            <person name="Falentin H."/>
            <person name="Lortal S."/>
            <person name="Bizet C."/>
            <person name="Clermont D."/>
            <person name="Loux V."/>
            <person name="Bouchier C."/>
            <person name="Cousin S."/>
        </authorList>
    </citation>
    <scope>NUCLEOTIDE SEQUENCE [LARGE SCALE GENOMIC DNA]</scope>
    <source>
        <strain evidence="5">CIRM-BIA 104</strain>
    </source>
</reference>
<proteinExistence type="predicted"/>
<dbReference type="RefSeq" id="WP_023191849.1">
    <property type="nucleotide sequence ID" value="NZ_HG531087.1"/>
</dbReference>
<dbReference type="GO" id="GO:0003676">
    <property type="term" value="F:nucleic acid binding"/>
    <property type="evidence" value="ECO:0007669"/>
    <property type="project" value="InterPro"/>
</dbReference>
<evidence type="ECO:0000259" key="4">
    <source>
        <dbReference type="SMART" id="SM00990"/>
    </source>
</evidence>
<dbReference type="GO" id="GO:0004518">
    <property type="term" value="F:nuclease activity"/>
    <property type="evidence" value="ECO:0007669"/>
    <property type="project" value="UniProtKB-KW"/>
</dbReference>
<dbReference type="HOGENOM" id="CLU_148000_0_0_9"/>
<dbReference type="Proteomes" id="UP000017247">
    <property type="component" value="Unassembled WGS sequence"/>
</dbReference>
<comment type="cofactor">
    <cofactor evidence="1">
        <name>Mg(2+)</name>
        <dbReference type="ChEBI" id="CHEBI:18420"/>
    </cofactor>
</comment>
<dbReference type="Gene3D" id="3.40.1350.10">
    <property type="match status" value="1"/>
</dbReference>
<evidence type="ECO:0000256" key="1">
    <source>
        <dbReference type="ARBA" id="ARBA00001946"/>
    </source>
</evidence>
<dbReference type="InterPro" id="IPR014883">
    <property type="entry name" value="VRR_NUC"/>
</dbReference>
<name>U6F9Y3_LACHE</name>